<dbReference type="PANTHER" id="PTHR30373">
    <property type="entry name" value="UPF0603 PROTEIN YGCG"/>
    <property type="match status" value="1"/>
</dbReference>
<dbReference type="EMBL" id="CP001099">
    <property type="protein sequence ID" value="ACF11611.1"/>
    <property type="molecule type" value="Genomic_DNA"/>
</dbReference>
<sequence>MKPTLSEHERRRLDLRVAETEKRTGTQIVLSVIQRSDAYAELPWNAFALGASVAGLILFLLHWRLYAWYPEASLLIVVVGILAGGALLALLTVMMPRFAKLFLSDYRAEVEVQQYAKALFLDRELFATRQRTGILLLVSLFEHRVVILPDKGLGKRLKEDDVNNMIAAMTSLLKRRQVAQAFDAGLDYLSRILTATSPELHSDELPNDIIEEEGV</sequence>
<keyword evidence="1" id="KW-0812">Transmembrane</keyword>
<gene>
    <name evidence="3" type="ordered locus">Cpar_1206</name>
</gene>
<dbReference type="InterPro" id="IPR007621">
    <property type="entry name" value="TPM_dom"/>
</dbReference>
<evidence type="ECO:0000259" key="2">
    <source>
        <dbReference type="Pfam" id="PF04536"/>
    </source>
</evidence>
<proteinExistence type="predicted"/>
<feature type="domain" description="TPM" evidence="2">
    <location>
        <begin position="111"/>
        <end position="190"/>
    </location>
</feature>
<accession>B3QNV8</accession>
<keyword evidence="1" id="KW-1133">Transmembrane helix</keyword>
<dbReference type="KEGG" id="cpc:Cpar_1206"/>
<evidence type="ECO:0000256" key="1">
    <source>
        <dbReference type="SAM" id="Phobius"/>
    </source>
</evidence>
<dbReference type="STRING" id="517417.Cpar_1206"/>
<reference evidence="3" key="1">
    <citation type="submission" date="2008-06" db="EMBL/GenBank/DDBJ databases">
        <title>Complete sequence of Chlorobaculum parvum NCIB 8327.</title>
        <authorList>
            <consortium name="US DOE Joint Genome Institute"/>
            <person name="Lucas S."/>
            <person name="Copeland A."/>
            <person name="Lapidus A."/>
            <person name="Glavina del Rio T."/>
            <person name="Dalin E."/>
            <person name="Tice H."/>
            <person name="Bruce D."/>
            <person name="Goodwin L."/>
            <person name="Pitluck S."/>
            <person name="Schmutz J."/>
            <person name="Larimer F."/>
            <person name="Land M."/>
            <person name="Hauser L."/>
            <person name="Kyrpides N."/>
            <person name="Mikhailova N."/>
            <person name="Zhao F."/>
            <person name="Li T."/>
            <person name="Liu Z."/>
            <person name="Overmann J."/>
            <person name="Bryant D.A."/>
            <person name="Richardson P."/>
        </authorList>
    </citation>
    <scope>NUCLEOTIDE SEQUENCE [LARGE SCALE GENOMIC DNA]</scope>
    <source>
        <strain evidence="3">NCIB 8327</strain>
    </source>
</reference>
<dbReference type="Proteomes" id="UP000008811">
    <property type="component" value="Chromosome"/>
</dbReference>
<dbReference type="Pfam" id="PF04536">
    <property type="entry name" value="TPM_phosphatase"/>
    <property type="match status" value="1"/>
</dbReference>
<protein>
    <recommendedName>
        <fullName evidence="2">TPM domain-containing protein</fullName>
    </recommendedName>
</protein>
<dbReference type="PANTHER" id="PTHR30373:SF2">
    <property type="entry name" value="UPF0603 PROTEIN YGCG"/>
    <property type="match status" value="1"/>
</dbReference>
<feature type="transmembrane region" description="Helical" evidence="1">
    <location>
        <begin position="44"/>
        <end position="66"/>
    </location>
</feature>
<organism evidence="3 4">
    <name type="scientific">Chlorobaculum parvum (strain DSM 263 / NCIMB 8327)</name>
    <name type="common">Chlorobium vibrioforme subsp. thiosulfatophilum</name>
    <dbReference type="NCBI Taxonomy" id="517417"/>
    <lineage>
        <taxon>Bacteria</taxon>
        <taxon>Pseudomonadati</taxon>
        <taxon>Chlorobiota</taxon>
        <taxon>Chlorobiia</taxon>
        <taxon>Chlorobiales</taxon>
        <taxon>Chlorobiaceae</taxon>
        <taxon>Chlorobaculum</taxon>
    </lineage>
</organism>
<dbReference type="eggNOG" id="COG3762">
    <property type="taxonomic scope" value="Bacteria"/>
</dbReference>
<evidence type="ECO:0000313" key="4">
    <source>
        <dbReference type="Proteomes" id="UP000008811"/>
    </source>
</evidence>
<feature type="transmembrane region" description="Helical" evidence="1">
    <location>
        <begin position="72"/>
        <end position="93"/>
    </location>
</feature>
<name>B3QNV8_CHLP8</name>
<dbReference type="RefSeq" id="WP_012502444.1">
    <property type="nucleotide sequence ID" value="NC_011027.1"/>
</dbReference>
<dbReference type="OrthoDB" id="597631at2"/>
<dbReference type="HOGENOM" id="CLU_086382_0_1_10"/>
<evidence type="ECO:0000313" key="3">
    <source>
        <dbReference type="EMBL" id="ACF11611.1"/>
    </source>
</evidence>
<keyword evidence="1" id="KW-0472">Membrane</keyword>
<keyword evidence="4" id="KW-1185">Reference proteome</keyword>
<dbReference type="Gene3D" id="3.10.310.50">
    <property type="match status" value="1"/>
</dbReference>
<dbReference type="AlphaFoldDB" id="B3QNV8"/>